<keyword evidence="2" id="KW-1003">Cell membrane</keyword>
<keyword evidence="4 6" id="KW-1133">Transmembrane helix</keyword>
<dbReference type="RefSeq" id="WP_122181834.1">
    <property type="nucleotide sequence ID" value="NZ_RFFJ01000002.1"/>
</dbReference>
<keyword evidence="3 6" id="KW-0812">Transmembrane</keyword>
<dbReference type="AlphaFoldDB" id="A0A3M2MA51"/>
<reference evidence="7 8" key="1">
    <citation type="submission" date="2018-10" db="EMBL/GenBank/DDBJ databases">
        <title>Isolation, diversity and antifungal activity of actinobacteria from wheat.</title>
        <authorList>
            <person name="Han C."/>
        </authorList>
    </citation>
    <scope>NUCLEOTIDE SEQUENCE [LARGE SCALE GENOMIC DNA]</scope>
    <source>
        <strain evidence="7 8">NEAU-YY642</strain>
    </source>
</reference>
<feature type="transmembrane region" description="Helical" evidence="6">
    <location>
        <begin position="115"/>
        <end position="137"/>
    </location>
</feature>
<dbReference type="Proteomes" id="UP000278673">
    <property type="component" value="Unassembled WGS sequence"/>
</dbReference>
<name>A0A3M2MA51_9ACTN</name>
<evidence type="ECO:0000256" key="3">
    <source>
        <dbReference type="ARBA" id="ARBA00022692"/>
    </source>
</evidence>
<dbReference type="EMBL" id="RFFJ01000002">
    <property type="protein sequence ID" value="RMI46487.1"/>
    <property type="molecule type" value="Genomic_DNA"/>
</dbReference>
<organism evidence="7 8">
    <name type="scientific">Streptomyces triticirhizae</name>
    <dbReference type="NCBI Taxonomy" id="2483353"/>
    <lineage>
        <taxon>Bacteria</taxon>
        <taxon>Bacillati</taxon>
        <taxon>Actinomycetota</taxon>
        <taxon>Actinomycetes</taxon>
        <taxon>Kitasatosporales</taxon>
        <taxon>Streptomycetaceae</taxon>
        <taxon>Streptomyces</taxon>
    </lineage>
</organism>
<dbReference type="GO" id="GO:0005886">
    <property type="term" value="C:plasma membrane"/>
    <property type="evidence" value="ECO:0007669"/>
    <property type="project" value="UniProtKB-SubCell"/>
</dbReference>
<evidence type="ECO:0008006" key="9">
    <source>
        <dbReference type="Google" id="ProtNLM"/>
    </source>
</evidence>
<comment type="subcellular location">
    <subcellularLocation>
        <location evidence="1">Cell membrane</location>
        <topology evidence="1">Multi-pass membrane protein</topology>
    </subcellularLocation>
</comment>
<protein>
    <recommendedName>
        <fullName evidence="9">FUSC family protein</fullName>
    </recommendedName>
</protein>
<dbReference type="InterPro" id="IPR010343">
    <property type="entry name" value="ArAE_1"/>
</dbReference>
<feature type="transmembrane region" description="Helical" evidence="6">
    <location>
        <begin position="144"/>
        <end position="163"/>
    </location>
</feature>
<feature type="transmembrane region" description="Helical" evidence="6">
    <location>
        <begin position="72"/>
        <end position="95"/>
    </location>
</feature>
<evidence type="ECO:0000313" key="7">
    <source>
        <dbReference type="EMBL" id="RMI46487.1"/>
    </source>
</evidence>
<proteinExistence type="predicted"/>
<keyword evidence="8" id="KW-1185">Reference proteome</keyword>
<evidence type="ECO:0000256" key="5">
    <source>
        <dbReference type="ARBA" id="ARBA00023136"/>
    </source>
</evidence>
<evidence type="ECO:0000256" key="4">
    <source>
        <dbReference type="ARBA" id="ARBA00022989"/>
    </source>
</evidence>
<evidence type="ECO:0000256" key="2">
    <source>
        <dbReference type="ARBA" id="ARBA00022475"/>
    </source>
</evidence>
<sequence>MPDVSEQIIDLAKRRGEPVVVQTLRSSAAATLAYLAALRLTDVTAPLLAPLTALLVVQVTLYATITTGVRRVNAVVTGVLLASAFSAVVGLTWWSLGLLILAALTVGHLVRVSEFVPEVAISAMLVLGVTQVAATALDRVVETVIGAVVGLLFNLVFIPPVWVRSAGDDIEEQARRMRQLLVRLSEEADEREPRLPKLSDKLEEARQLDHDVAQVDASLTQAEESLRFNPRAKEPVLTRIVLRTGLDTLEVCAVILRTLSRNLTDLAARRGDQPLFPEDVAPAVRELLSNLAGAVDSFATLITSQVSSTADEAEAFLEVELDAARISREHVAQLLLTRVREHPKQWQWHGSMLAEVDRLLDELDTERRSANLARELDRVSREEREQNPRLHRIRRRLRRLRSRAKARLKPERTG</sequence>
<gene>
    <name evidence="7" type="ORF">EBN88_00955</name>
</gene>
<comment type="caution">
    <text evidence="7">The sequence shown here is derived from an EMBL/GenBank/DDBJ whole genome shotgun (WGS) entry which is preliminary data.</text>
</comment>
<evidence type="ECO:0000256" key="6">
    <source>
        <dbReference type="SAM" id="Phobius"/>
    </source>
</evidence>
<dbReference type="Pfam" id="PF06081">
    <property type="entry name" value="ArAE_1"/>
    <property type="match status" value="1"/>
</dbReference>
<evidence type="ECO:0000256" key="1">
    <source>
        <dbReference type="ARBA" id="ARBA00004651"/>
    </source>
</evidence>
<accession>A0A3M2MA51</accession>
<keyword evidence="5 6" id="KW-0472">Membrane</keyword>
<evidence type="ECO:0000313" key="8">
    <source>
        <dbReference type="Proteomes" id="UP000278673"/>
    </source>
</evidence>
<feature type="transmembrane region" description="Helical" evidence="6">
    <location>
        <begin position="47"/>
        <end position="65"/>
    </location>
</feature>